<dbReference type="GO" id="GO:0005634">
    <property type="term" value="C:nucleus"/>
    <property type="evidence" value="ECO:0007669"/>
    <property type="project" value="TreeGrafter"/>
</dbReference>
<evidence type="ECO:0000256" key="4">
    <source>
        <dbReference type="ARBA" id="ARBA00023163"/>
    </source>
</evidence>
<dbReference type="STRING" id="983964.A0A2T4A7S9"/>
<dbReference type="Proteomes" id="UP000241690">
    <property type="component" value="Unassembled WGS sequence"/>
</dbReference>
<feature type="transmembrane region" description="Helical" evidence="7">
    <location>
        <begin position="586"/>
        <end position="607"/>
    </location>
</feature>
<dbReference type="SUPFAM" id="SSF57701">
    <property type="entry name" value="Zn2/Cys6 DNA-binding domain"/>
    <property type="match status" value="1"/>
</dbReference>
<keyword evidence="3" id="KW-0238">DNA-binding</keyword>
<dbReference type="RefSeq" id="XP_024772789.1">
    <property type="nucleotide sequence ID" value="XM_024912720.1"/>
</dbReference>
<proteinExistence type="predicted"/>
<evidence type="ECO:0000313" key="10">
    <source>
        <dbReference type="Proteomes" id="UP000241690"/>
    </source>
</evidence>
<dbReference type="SMART" id="SM00906">
    <property type="entry name" value="Fungal_trans"/>
    <property type="match status" value="1"/>
</dbReference>
<dbReference type="CDD" id="cd00067">
    <property type="entry name" value="GAL4"/>
    <property type="match status" value="1"/>
</dbReference>
<evidence type="ECO:0000256" key="3">
    <source>
        <dbReference type="ARBA" id="ARBA00023125"/>
    </source>
</evidence>
<dbReference type="InterPro" id="IPR007219">
    <property type="entry name" value="XnlR_reg_dom"/>
</dbReference>
<accession>A0A2T4A7S9</accession>
<dbReference type="Gene3D" id="4.10.240.10">
    <property type="entry name" value="Zn(2)-C6 fungal-type DNA-binding domain"/>
    <property type="match status" value="1"/>
</dbReference>
<dbReference type="GO" id="GO:0006351">
    <property type="term" value="P:DNA-templated transcription"/>
    <property type="evidence" value="ECO:0007669"/>
    <property type="project" value="InterPro"/>
</dbReference>
<evidence type="ECO:0000256" key="5">
    <source>
        <dbReference type="ARBA" id="ARBA00023242"/>
    </source>
</evidence>
<dbReference type="GO" id="GO:0000435">
    <property type="term" value="P:positive regulation of transcription from RNA polymerase II promoter by galactose"/>
    <property type="evidence" value="ECO:0007669"/>
    <property type="project" value="TreeGrafter"/>
</dbReference>
<dbReference type="PROSITE" id="PS00463">
    <property type="entry name" value="ZN2_CY6_FUNGAL_1"/>
    <property type="match status" value="1"/>
</dbReference>
<dbReference type="SMART" id="SM00066">
    <property type="entry name" value="GAL4"/>
    <property type="match status" value="1"/>
</dbReference>
<evidence type="ECO:0000256" key="1">
    <source>
        <dbReference type="ARBA" id="ARBA00022723"/>
    </source>
</evidence>
<keyword evidence="1" id="KW-0479">Metal-binding</keyword>
<protein>
    <recommendedName>
        <fullName evidence="8">Zn(2)-C6 fungal-type domain-containing protein</fullName>
    </recommendedName>
</protein>
<name>A0A2T4A7S9_TRIHA</name>
<gene>
    <name evidence="9" type="ORF">M431DRAFT_145969</name>
</gene>
<dbReference type="InterPro" id="IPR001138">
    <property type="entry name" value="Zn2Cys6_DnaBD"/>
</dbReference>
<dbReference type="Pfam" id="PF04082">
    <property type="entry name" value="Fungal_trans"/>
    <property type="match status" value="1"/>
</dbReference>
<keyword evidence="2" id="KW-0805">Transcription regulation</keyword>
<dbReference type="PANTHER" id="PTHR47424">
    <property type="entry name" value="REGULATORY PROTEIN GAL4"/>
    <property type="match status" value="1"/>
</dbReference>
<dbReference type="GO" id="GO:0000981">
    <property type="term" value="F:DNA-binding transcription factor activity, RNA polymerase II-specific"/>
    <property type="evidence" value="ECO:0007669"/>
    <property type="project" value="InterPro"/>
</dbReference>
<dbReference type="EMBL" id="KZ679682">
    <property type="protein sequence ID" value="PTB53112.1"/>
    <property type="molecule type" value="Genomic_DNA"/>
</dbReference>
<dbReference type="InterPro" id="IPR051127">
    <property type="entry name" value="Fungal_SecMet_Regulators"/>
</dbReference>
<evidence type="ECO:0000259" key="8">
    <source>
        <dbReference type="PROSITE" id="PS50048"/>
    </source>
</evidence>
<dbReference type="CDD" id="cd12148">
    <property type="entry name" value="fungal_TF_MHR"/>
    <property type="match status" value="1"/>
</dbReference>
<evidence type="ECO:0000313" key="9">
    <source>
        <dbReference type="EMBL" id="PTB53112.1"/>
    </source>
</evidence>
<dbReference type="GO" id="GO:0000978">
    <property type="term" value="F:RNA polymerase II cis-regulatory region sequence-specific DNA binding"/>
    <property type="evidence" value="ECO:0007669"/>
    <property type="project" value="TreeGrafter"/>
</dbReference>
<keyword evidence="5" id="KW-0539">Nucleus</keyword>
<feature type="region of interest" description="Disordered" evidence="6">
    <location>
        <begin position="107"/>
        <end position="127"/>
    </location>
</feature>
<feature type="domain" description="Zn(2)-C6 fungal-type" evidence="8">
    <location>
        <begin position="37"/>
        <end position="67"/>
    </location>
</feature>
<evidence type="ECO:0000256" key="2">
    <source>
        <dbReference type="ARBA" id="ARBA00023015"/>
    </source>
</evidence>
<keyword evidence="7" id="KW-0472">Membrane</keyword>
<keyword evidence="10" id="KW-1185">Reference proteome</keyword>
<dbReference type="Pfam" id="PF00172">
    <property type="entry name" value="Zn_clus"/>
    <property type="match status" value="1"/>
</dbReference>
<dbReference type="GO" id="GO:0008270">
    <property type="term" value="F:zinc ion binding"/>
    <property type="evidence" value="ECO:0007669"/>
    <property type="project" value="InterPro"/>
</dbReference>
<sequence length="739" mass="81439">MSPNTSGSKNGERKRSAPSDDAAPQQTFFKRQRTALACNSCRSRKTRCDGSRPRCTMCVEMGLECFYQQPAGASGKQYSTELEGRLHSIEETLRLLVGRQEATAPPSLNARSVLDSEDAEESIRDDSQAQIQFEDTVDGMGAITFADEQESGFFGPSSNIAFIGQITHAMATAANADPTRALPVDARMEGAMMSISRPASPIAGAQSLDHSLSAAVDVYSLPPEADMLHLIRLFFADTGMLFPYVHEGSLLEEFAAAKQNNFTSIRRSWLCLLNMILAFATCVSARPDLPVERNAAESDVFFKRAQALSGKMAFRTANVEIVQYLLLMTQFLQGTQRSAQTWNLHGLTVKAALQLGLHTSSSYTKFTPLEREIRKRTWYGCVVLDRTLSMTFGRPPAIPVEYVQIALPLDVEFDGVNTLTGPPLEMLGSPSTVSFYIFTIKLYSILGDVIADQYGQNLGCAPQPSISLMLESVIRLESKLLQWRRDLPLQLKARPWDNSLSESTQNIIFDRLSIILSLRYLNTRILLHRQVLARFLEQINNGDRNSEEGLFLRQFGHGSLQVCLESASEIISIVHKMGKKPSLLGAWWFSTYYTFNAALAVFSGLLIQANGIADPMTAGLETEGLRTSLYLAVEALQDLGGGARLVQRCRKYLETLVRVAATTKGGGNAQANWFNILQSGELDSSQMPGFPSGPSRSDTELSPLGLDLGEFLTEDNLEFLTGLMDSSQQVVMEVPIQSY</sequence>
<dbReference type="PROSITE" id="PS50048">
    <property type="entry name" value="ZN2_CY6_FUNGAL_2"/>
    <property type="match status" value="1"/>
</dbReference>
<dbReference type="AlphaFoldDB" id="A0A2T4A7S9"/>
<evidence type="ECO:0000256" key="7">
    <source>
        <dbReference type="SAM" id="Phobius"/>
    </source>
</evidence>
<feature type="region of interest" description="Disordered" evidence="6">
    <location>
        <begin position="1"/>
        <end position="26"/>
    </location>
</feature>
<dbReference type="PANTHER" id="PTHR47424:SF3">
    <property type="entry name" value="REGULATORY PROTEIN GAL4"/>
    <property type="match status" value="1"/>
</dbReference>
<dbReference type="InterPro" id="IPR036864">
    <property type="entry name" value="Zn2-C6_fun-type_DNA-bd_sf"/>
</dbReference>
<keyword evidence="7" id="KW-0812">Transmembrane</keyword>
<keyword evidence="4" id="KW-0804">Transcription</keyword>
<evidence type="ECO:0000256" key="6">
    <source>
        <dbReference type="SAM" id="MobiDB-lite"/>
    </source>
</evidence>
<reference evidence="9 10" key="1">
    <citation type="submission" date="2016-07" db="EMBL/GenBank/DDBJ databases">
        <title>Multiple horizontal gene transfer events from other fungi enriched the ability of initially mycotrophic Trichoderma (Ascomycota) to feed on dead plant biomass.</title>
        <authorList>
            <consortium name="DOE Joint Genome Institute"/>
            <person name="Aerts A."/>
            <person name="Atanasova L."/>
            <person name="Chenthamara K."/>
            <person name="Zhang J."/>
            <person name="Grujic M."/>
            <person name="Henrissat B."/>
            <person name="Kuo A."/>
            <person name="Salamov A."/>
            <person name="Lipzen A."/>
            <person name="Labutti K."/>
            <person name="Barry K."/>
            <person name="Miao Y."/>
            <person name="Rahimi M.J."/>
            <person name="Shen Q."/>
            <person name="Grigoriev I.V."/>
            <person name="Kubicek C.P."/>
            <person name="Druzhinina I.S."/>
        </authorList>
    </citation>
    <scope>NUCLEOTIDE SEQUENCE [LARGE SCALE GENOMIC DNA]</scope>
    <source>
        <strain evidence="9 10">CBS 226.95</strain>
    </source>
</reference>
<keyword evidence="7" id="KW-1133">Transmembrane helix</keyword>
<dbReference type="GeneID" id="36621279"/>
<organism evidence="9 10">
    <name type="scientific">Trichoderma harzianum CBS 226.95</name>
    <dbReference type="NCBI Taxonomy" id="983964"/>
    <lineage>
        <taxon>Eukaryota</taxon>
        <taxon>Fungi</taxon>
        <taxon>Dikarya</taxon>
        <taxon>Ascomycota</taxon>
        <taxon>Pezizomycotina</taxon>
        <taxon>Sordariomycetes</taxon>
        <taxon>Hypocreomycetidae</taxon>
        <taxon>Hypocreales</taxon>
        <taxon>Hypocreaceae</taxon>
        <taxon>Trichoderma</taxon>
    </lineage>
</organism>